<name>A0A2V1AZV9_9ASCO</name>
<dbReference type="AlphaFoldDB" id="A0A2V1AZV9"/>
<evidence type="ECO:0000313" key="2">
    <source>
        <dbReference type="EMBL" id="PVH23438.1"/>
    </source>
</evidence>
<dbReference type="CDD" id="cd02947">
    <property type="entry name" value="TRX_family"/>
    <property type="match status" value="1"/>
</dbReference>
<comment type="caution">
    <text evidence="2">The sequence shown here is derived from an EMBL/GenBank/DDBJ whole genome shotgun (WGS) entry which is preliminary data.</text>
</comment>
<dbReference type="InterPro" id="IPR036249">
    <property type="entry name" value="Thioredoxin-like_sf"/>
</dbReference>
<dbReference type="PANTHER" id="PTHR10438:SF468">
    <property type="entry name" value="THIOREDOXIN-1-RELATED"/>
    <property type="match status" value="1"/>
</dbReference>
<feature type="domain" description="Thioredoxin" evidence="1">
    <location>
        <begin position="1"/>
        <end position="114"/>
    </location>
</feature>
<protein>
    <recommendedName>
        <fullName evidence="1">Thioredoxin domain-containing protein</fullName>
    </recommendedName>
</protein>
<dbReference type="Proteomes" id="UP000244309">
    <property type="component" value="Unassembled WGS sequence"/>
</dbReference>
<sequence>MTVHKFDTFEEYEEIVEKSKEKPVMVGFSRDGCQPCTDVAPIYEEVSNDFDIDFYKIHFSRDVSEELATKFENIRIQAFPTFILIAYGCEFHKSVQGSPEGAREWFAYLKKALKTGF</sequence>
<evidence type="ECO:0000259" key="1">
    <source>
        <dbReference type="PROSITE" id="PS51352"/>
    </source>
</evidence>
<dbReference type="GeneID" id="37009058"/>
<proteinExistence type="predicted"/>
<dbReference type="SUPFAM" id="SSF52833">
    <property type="entry name" value="Thioredoxin-like"/>
    <property type="match status" value="1"/>
</dbReference>
<dbReference type="PROSITE" id="PS51352">
    <property type="entry name" value="THIOREDOXIN_2"/>
    <property type="match status" value="1"/>
</dbReference>
<dbReference type="Pfam" id="PF00085">
    <property type="entry name" value="Thioredoxin"/>
    <property type="match status" value="1"/>
</dbReference>
<accession>A0A2V1AZV9</accession>
<dbReference type="Gene3D" id="3.40.30.10">
    <property type="entry name" value="Glutaredoxin"/>
    <property type="match status" value="1"/>
</dbReference>
<evidence type="ECO:0000313" key="3">
    <source>
        <dbReference type="Proteomes" id="UP000244309"/>
    </source>
</evidence>
<reference evidence="2 3" key="1">
    <citation type="submission" date="2017-12" db="EMBL/GenBank/DDBJ databases">
        <title>Genome Sequence of a Multidrug-Resistant Candida haemulonii Isolate from a Patient with Chronic Leg Ulcers in Israel.</title>
        <authorList>
            <person name="Chow N.A."/>
            <person name="Gade L."/>
            <person name="Batra D."/>
            <person name="Rowe L.A."/>
            <person name="Ben-Ami R."/>
            <person name="Loparev V.N."/>
            <person name="Litvintseva A.P."/>
        </authorList>
    </citation>
    <scope>NUCLEOTIDE SEQUENCE [LARGE SCALE GENOMIC DNA]</scope>
    <source>
        <strain evidence="2 3">B11899</strain>
    </source>
</reference>
<dbReference type="OrthoDB" id="2121326at2759"/>
<keyword evidence="3" id="KW-1185">Reference proteome</keyword>
<dbReference type="EMBL" id="PKFO01000011">
    <property type="protein sequence ID" value="PVH23438.1"/>
    <property type="molecule type" value="Genomic_DNA"/>
</dbReference>
<dbReference type="InterPro" id="IPR050620">
    <property type="entry name" value="Thioredoxin_H-type-like"/>
</dbReference>
<organism evidence="2 3">
    <name type="scientific">Candidozyma haemuli</name>
    <dbReference type="NCBI Taxonomy" id="45357"/>
    <lineage>
        <taxon>Eukaryota</taxon>
        <taxon>Fungi</taxon>
        <taxon>Dikarya</taxon>
        <taxon>Ascomycota</taxon>
        <taxon>Saccharomycotina</taxon>
        <taxon>Pichiomycetes</taxon>
        <taxon>Metschnikowiaceae</taxon>
        <taxon>Candidozyma</taxon>
    </lineage>
</organism>
<dbReference type="VEuPathDB" id="FungiDB:CXQ85_003728"/>
<gene>
    <name evidence="2" type="ORF">CXQ85_003728</name>
</gene>
<dbReference type="PANTHER" id="PTHR10438">
    <property type="entry name" value="THIOREDOXIN"/>
    <property type="match status" value="1"/>
</dbReference>
<dbReference type="RefSeq" id="XP_025344378.1">
    <property type="nucleotide sequence ID" value="XM_025487362.1"/>
</dbReference>
<dbReference type="InterPro" id="IPR013766">
    <property type="entry name" value="Thioredoxin_domain"/>
</dbReference>